<dbReference type="GO" id="GO:0009411">
    <property type="term" value="P:response to UV"/>
    <property type="evidence" value="ECO:0007669"/>
    <property type="project" value="InterPro"/>
</dbReference>
<dbReference type="Pfam" id="PF20867">
    <property type="entry name" value="UVSSA_N"/>
    <property type="match status" value="1"/>
</dbReference>
<feature type="region of interest" description="Disordered" evidence="1">
    <location>
        <begin position="1"/>
        <end position="31"/>
    </location>
</feature>
<evidence type="ECO:0000256" key="1">
    <source>
        <dbReference type="SAM" id="MobiDB-lite"/>
    </source>
</evidence>
<feature type="region of interest" description="Disordered" evidence="1">
    <location>
        <begin position="241"/>
        <end position="276"/>
    </location>
</feature>
<proteinExistence type="predicted"/>
<dbReference type="EMBL" id="GG663735">
    <property type="protein sequence ID" value="EEH60708.1"/>
    <property type="molecule type" value="Genomic_DNA"/>
</dbReference>
<dbReference type="InterPro" id="IPR049408">
    <property type="entry name" value="UVSSA_N_a-solenoid_rpt"/>
</dbReference>
<feature type="compositionally biased region" description="Acidic residues" evidence="1">
    <location>
        <begin position="420"/>
        <end position="437"/>
    </location>
</feature>
<feature type="compositionally biased region" description="Acidic residues" evidence="1">
    <location>
        <begin position="248"/>
        <end position="263"/>
    </location>
</feature>
<accession>C1MHA5</accession>
<keyword evidence="3" id="KW-1185">Reference proteome</keyword>
<organism evidence="3">
    <name type="scientific">Micromonas pusilla (strain CCMP1545)</name>
    <name type="common">Picoplanktonic green alga</name>
    <dbReference type="NCBI Taxonomy" id="564608"/>
    <lineage>
        <taxon>Eukaryota</taxon>
        <taxon>Viridiplantae</taxon>
        <taxon>Chlorophyta</taxon>
        <taxon>Mamiellophyceae</taxon>
        <taxon>Mamiellales</taxon>
        <taxon>Mamiellaceae</taxon>
        <taxon>Micromonas</taxon>
    </lineage>
</organism>
<dbReference type="Proteomes" id="UP000001876">
    <property type="component" value="Unassembled WGS sequence"/>
</dbReference>
<dbReference type="InterPro" id="IPR018610">
    <property type="entry name" value="UVSSA"/>
</dbReference>
<dbReference type="KEGG" id="mpp:MICPUCDRAFT_37848"/>
<dbReference type="GO" id="GO:0006283">
    <property type="term" value="P:transcription-coupled nucleotide-excision repair"/>
    <property type="evidence" value="ECO:0007669"/>
    <property type="project" value="TreeGrafter"/>
</dbReference>
<name>C1MHA5_MICPC</name>
<dbReference type="OMA" id="CAHEALM"/>
<feature type="region of interest" description="Disordered" evidence="1">
    <location>
        <begin position="399"/>
        <end position="466"/>
    </location>
</feature>
<dbReference type="GO" id="GO:0005694">
    <property type="term" value="C:chromosome"/>
    <property type="evidence" value="ECO:0007669"/>
    <property type="project" value="TreeGrafter"/>
</dbReference>
<evidence type="ECO:0000313" key="3">
    <source>
        <dbReference type="Proteomes" id="UP000001876"/>
    </source>
</evidence>
<reference evidence="2 3" key="1">
    <citation type="journal article" date="2009" name="Science">
        <title>Green evolution and dynamic adaptations revealed by genomes of the marine picoeukaryotes Micromonas.</title>
        <authorList>
            <person name="Worden A.Z."/>
            <person name="Lee J.H."/>
            <person name="Mock T."/>
            <person name="Rouze P."/>
            <person name="Simmons M.P."/>
            <person name="Aerts A.L."/>
            <person name="Allen A.E."/>
            <person name="Cuvelier M.L."/>
            <person name="Derelle E."/>
            <person name="Everett M.V."/>
            <person name="Foulon E."/>
            <person name="Grimwood J."/>
            <person name="Gundlach H."/>
            <person name="Henrissat B."/>
            <person name="Napoli C."/>
            <person name="McDonald S.M."/>
            <person name="Parker M.S."/>
            <person name="Rombauts S."/>
            <person name="Salamov A."/>
            <person name="Von Dassow P."/>
            <person name="Badger J.H."/>
            <person name="Coutinho P.M."/>
            <person name="Demir E."/>
            <person name="Dubchak I."/>
            <person name="Gentemann C."/>
            <person name="Eikrem W."/>
            <person name="Gready J.E."/>
            <person name="John U."/>
            <person name="Lanier W."/>
            <person name="Lindquist E.A."/>
            <person name="Lucas S."/>
            <person name="Mayer K.F."/>
            <person name="Moreau H."/>
            <person name="Not F."/>
            <person name="Otillar R."/>
            <person name="Panaud O."/>
            <person name="Pangilinan J."/>
            <person name="Paulsen I."/>
            <person name="Piegu B."/>
            <person name="Poliakov A."/>
            <person name="Robbens S."/>
            <person name="Schmutz J."/>
            <person name="Toulza E."/>
            <person name="Wyss T."/>
            <person name="Zelensky A."/>
            <person name="Zhou K."/>
            <person name="Armbrust E.V."/>
            <person name="Bhattacharya D."/>
            <person name="Goodenough U.W."/>
            <person name="Van de Peer Y."/>
            <person name="Grigoriev I.V."/>
        </authorList>
    </citation>
    <scope>NUCLEOTIDE SEQUENCE [LARGE SCALE GENOMIC DNA]</scope>
    <source>
        <strain evidence="2 3">CCMP1545</strain>
    </source>
</reference>
<dbReference type="RefSeq" id="XP_003055456.1">
    <property type="nucleotide sequence ID" value="XM_003055410.1"/>
</dbReference>
<feature type="compositionally biased region" description="Basic and acidic residues" evidence="1">
    <location>
        <begin position="402"/>
        <end position="419"/>
    </location>
</feature>
<dbReference type="AlphaFoldDB" id="C1MHA5"/>
<evidence type="ECO:0000313" key="2">
    <source>
        <dbReference type="EMBL" id="EEH60708.1"/>
    </source>
</evidence>
<feature type="compositionally biased region" description="Basic and acidic residues" evidence="1">
    <location>
        <begin position="594"/>
        <end position="607"/>
    </location>
</feature>
<feature type="region of interest" description="Disordered" evidence="1">
    <location>
        <begin position="585"/>
        <end position="614"/>
    </location>
</feature>
<gene>
    <name evidence="2" type="ORF">MICPUCDRAFT_37848</name>
</gene>
<dbReference type="STRING" id="564608.C1MHA5"/>
<dbReference type="eggNOG" id="KOG2374">
    <property type="taxonomic scope" value="Eukaryota"/>
</dbReference>
<dbReference type="PANTHER" id="PTHR28670">
    <property type="entry name" value="UV-STIMULATED SCAFFOLD PROTEIN A"/>
    <property type="match status" value="1"/>
</dbReference>
<dbReference type="OrthoDB" id="5594015at2759"/>
<sequence length="614" mass="64615">MPPPPAPPHWMRARVDRAPPKRTSKPPADPHQRIADVVKLLCEAASGGPAESDDDLLVALKRAVRRDDDAMRRAHASLMLALKHKECSHRTRAVTIIDALFVRSHLFRCLAVDDLSSFLRHAIGVDNTDAKPLPPWPVAETEKLREISAKALDAWTTRFASAHPRLVVASAFARDALGADAPDAVAAARRAVADERARRTEEGVLKRWRAFEREELPELRRDVGECVVAIDACVGMLLGAEGGTGGGSEEEDDDDDEDWEDVEGAPCPAATTAKREPAPPAIVAAVPTIASSSHHSTSSIQITETEDNAVVMRELIALCRAGASRLAPSLSAALALLARVKPSTAAAARASGTRTGTGIDAEEGIASEERASWVNTLAAAKRKLTRALARCAALGVPGAADASRDDLGDVNRREMRTDAADDDAEGEDEDEDEDEEGSVTIRVPRLPEASDGVPVGGAGGGKDGDDDVLDALLARVAARRKKYAGRGKGGGHGGGAAGANANANANGGGGGRGGAGGAGGANSVKNRAKKMLAATMAKHNADVLAELGAAGQDRREFVSGAAGVYARRRAEEASEAAAIALAREEAKEAKRRREAPTPKQRIEARLKELKRRRR</sequence>
<dbReference type="GeneID" id="9680458"/>
<dbReference type="PANTHER" id="PTHR28670:SF1">
    <property type="entry name" value="UV-STIMULATED SCAFFOLD PROTEIN A"/>
    <property type="match status" value="1"/>
</dbReference>
<protein>
    <submittedName>
        <fullName evidence="2">Predicted protein</fullName>
    </submittedName>
</protein>
<dbReference type="GO" id="GO:0000993">
    <property type="term" value="F:RNA polymerase II complex binding"/>
    <property type="evidence" value="ECO:0007669"/>
    <property type="project" value="TreeGrafter"/>
</dbReference>